<dbReference type="PANTHER" id="PTHR22752:SF10">
    <property type="entry name" value="G-PROTEIN COUPLED RECEPTOR 161"/>
    <property type="match status" value="1"/>
</dbReference>
<feature type="domain" description="G-protein coupled receptors family 1 profile" evidence="18">
    <location>
        <begin position="107"/>
        <end position="401"/>
    </location>
</feature>
<dbReference type="PROSITE" id="PS50262">
    <property type="entry name" value="G_PROTEIN_RECEP_F1_2"/>
    <property type="match status" value="1"/>
</dbReference>
<keyword evidence="12" id="KW-0325">Glycoprotein</keyword>
<evidence type="ECO:0000313" key="19">
    <source>
        <dbReference type="EMBL" id="KOF63316.1"/>
    </source>
</evidence>
<evidence type="ECO:0000256" key="13">
    <source>
        <dbReference type="ARBA" id="ARBA00023224"/>
    </source>
</evidence>
<dbReference type="EMBL" id="KQ431207">
    <property type="protein sequence ID" value="KOF63316.1"/>
    <property type="molecule type" value="Genomic_DNA"/>
</dbReference>
<accession>A0A0L8FIS6</accession>
<dbReference type="GO" id="GO:0005768">
    <property type="term" value="C:endosome"/>
    <property type="evidence" value="ECO:0007669"/>
    <property type="project" value="TreeGrafter"/>
</dbReference>
<dbReference type="GO" id="GO:0060170">
    <property type="term" value="C:ciliary membrane"/>
    <property type="evidence" value="ECO:0007669"/>
    <property type="project" value="UniProtKB-SubCell"/>
</dbReference>
<evidence type="ECO:0000256" key="8">
    <source>
        <dbReference type="ARBA" id="ARBA00023069"/>
    </source>
</evidence>
<keyword evidence="8" id="KW-0969">Cilium</keyword>
<evidence type="ECO:0000256" key="9">
    <source>
        <dbReference type="ARBA" id="ARBA00023136"/>
    </source>
</evidence>
<dbReference type="GO" id="GO:0004930">
    <property type="term" value="F:G protein-coupled receptor activity"/>
    <property type="evidence" value="ECO:0007669"/>
    <property type="project" value="UniProtKB-KW"/>
</dbReference>
<feature type="transmembrane region" description="Helical" evidence="17">
    <location>
        <begin position="168"/>
        <end position="186"/>
    </location>
</feature>
<evidence type="ECO:0000256" key="6">
    <source>
        <dbReference type="ARBA" id="ARBA00022989"/>
    </source>
</evidence>
<comment type="similarity">
    <text evidence="15">Belongs to the G-protein coupled receptor 1 family.</text>
</comment>
<evidence type="ECO:0000256" key="17">
    <source>
        <dbReference type="SAM" id="Phobius"/>
    </source>
</evidence>
<feature type="transmembrane region" description="Helical" evidence="17">
    <location>
        <begin position="90"/>
        <end position="116"/>
    </location>
</feature>
<dbReference type="AlphaFoldDB" id="A0A0L8FIS6"/>
<evidence type="ECO:0000256" key="11">
    <source>
        <dbReference type="ARBA" id="ARBA00023170"/>
    </source>
</evidence>
<comment type="subcellular location">
    <subcellularLocation>
        <location evidence="2">Cell membrane</location>
        <topology evidence="2">Multi-pass membrane protein</topology>
    </subcellularLocation>
    <subcellularLocation>
        <location evidence="1">Cell projection</location>
        <location evidence="1">Cilium membrane</location>
    </subcellularLocation>
</comment>
<sequence length="485" mass="53832">MFLNSNLTSDVSLRNVILGLNLNVSSSSVTANINSGNNSISSSHVNSSNGSHNSSNTNSNNSHSTLFLNGEGVSGNQFWQDDSSLMTLRIGFTAFAVLCIFVASLAGNLFVCLVFYKRPSLLTISNRFILNLTCCNILNTMFVMPFVFVTTITQEWVFKGIWCQSTGFLMNLIFAASTLTLVVISIDRYCAVISPLHYNMRITTHRATMMIIGVWLLAIVASLPPLVGWNHFEYQPEKYSCTVLWRSPHYSDRTYTLFLSLICFVTPLMVMLWVYVVIFRAAKDNSERARRNSVIPTNGEEQSQTPLRCSRRRSSTAPIILSRKLSTSSRTSSLLWHRDEWKAAITSMLVVSTFVVCWLPYFVIIVLESSVLLKSEDIHPFLQGAAIFLALSSCAFNPLVYVFRSKVARQELVSILHPRRSHPALTRGNSNGAETGASLPKRGPDTGQKDAPPPNISELCQPQLAQLTETTLSSTETTNNPNSAL</sequence>
<evidence type="ECO:0000256" key="7">
    <source>
        <dbReference type="ARBA" id="ARBA00023040"/>
    </source>
</evidence>
<keyword evidence="4" id="KW-1003">Cell membrane</keyword>
<gene>
    <name evidence="19" type="ORF">OCBIM_22019575mg</name>
</gene>
<keyword evidence="13 15" id="KW-0807">Transducer</keyword>
<evidence type="ECO:0000256" key="15">
    <source>
        <dbReference type="RuleBase" id="RU000688"/>
    </source>
</evidence>
<dbReference type="PRINTS" id="PR00237">
    <property type="entry name" value="GPCRRHODOPSN"/>
</dbReference>
<evidence type="ECO:0000256" key="4">
    <source>
        <dbReference type="ARBA" id="ARBA00022475"/>
    </source>
</evidence>
<dbReference type="CDD" id="cd00637">
    <property type="entry name" value="7tm_classA_rhodopsin-like"/>
    <property type="match status" value="1"/>
</dbReference>
<dbReference type="OrthoDB" id="5980076at2759"/>
<keyword evidence="11 15" id="KW-0675">Receptor</keyword>
<dbReference type="PANTHER" id="PTHR22752">
    <property type="entry name" value="G PROTEIN-COUPLED RECEPTOR"/>
    <property type="match status" value="1"/>
</dbReference>
<dbReference type="Pfam" id="PF00001">
    <property type="entry name" value="7tm_1"/>
    <property type="match status" value="1"/>
</dbReference>
<feature type="region of interest" description="Disordered" evidence="16">
    <location>
        <begin position="423"/>
        <end position="458"/>
    </location>
</feature>
<dbReference type="InterPro" id="IPR017452">
    <property type="entry name" value="GPCR_Rhodpsn_7TM"/>
</dbReference>
<feature type="transmembrane region" description="Helical" evidence="17">
    <location>
        <begin position="128"/>
        <end position="148"/>
    </location>
</feature>
<dbReference type="STRING" id="37653.A0A0L8FIS6"/>
<dbReference type="InterPro" id="IPR000276">
    <property type="entry name" value="GPCR_Rhodpsn"/>
</dbReference>
<dbReference type="SUPFAM" id="SSF81321">
    <property type="entry name" value="Family A G protein-coupled receptor-like"/>
    <property type="match status" value="1"/>
</dbReference>
<dbReference type="KEGG" id="obi:106883221"/>
<protein>
    <recommendedName>
        <fullName evidence="18">G-protein coupled receptors family 1 profile domain-containing protein</fullName>
    </recommendedName>
</protein>
<feature type="transmembrane region" description="Helical" evidence="17">
    <location>
        <begin position="343"/>
        <end position="364"/>
    </location>
</feature>
<proteinExistence type="inferred from homology"/>
<evidence type="ECO:0000256" key="2">
    <source>
        <dbReference type="ARBA" id="ARBA00004651"/>
    </source>
</evidence>
<keyword evidence="7 15" id="KW-0297">G-protein coupled receptor</keyword>
<evidence type="ECO:0000256" key="3">
    <source>
        <dbReference type="ARBA" id="ARBA00022473"/>
    </source>
</evidence>
<keyword evidence="5 15" id="KW-0812">Transmembrane</keyword>
<evidence type="ECO:0000256" key="12">
    <source>
        <dbReference type="ARBA" id="ARBA00023180"/>
    </source>
</evidence>
<dbReference type="Gene3D" id="1.20.1070.10">
    <property type="entry name" value="Rhodopsin 7-helix transmembrane proteins"/>
    <property type="match status" value="1"/>
</dbReference>
<name>A0A0L8FIS6_OCTBM</name>
<reference evidence="19" key="1">
    <citation type="submission" date="2015-07" db="EMBL/GenBank/DDBJ databases">
        <title>MeaNS - Measles Nucleotide Surveillance Program.</title>
        <authorList>
            <person name="Tran T."/>
            <person name="Druce J."/>
        </authorList>
    </citation>
    <scope>NUCLEOTIDE SEQUENCE</scope>
    <source>
        <strain evidence="19">UCB-OBI-ISO-001</strain>
        <tissue evidence="19">Gonad</tissue>
    </source>
</reference>
<evidence type="ECO:0000256" key="1">
    <source>
        <dbReference type="ARBA" id="ARBA00004309"/>
    </source>
</evidence>
<dbReference type="SMART" id="SM01381">
    <property type="entry name" value="7TM_GPCR_Srsx"/>
    <property type="match status" value="1"/>
</dbReference>
<feature type="transmembrane region" description="Helical" evidence="17">
    <location>
        <begin position="207"/>
        <end position="227"/>
    </location>
</feature>
<dbReference type="OMA" id="WRKEEWK"/>
<evidence type="ECO:0000256" key="16">
    <source>
        <dbReference type="SAM" id="MobiDB-lite"/>
    </source>
</evidence>
<organism evidence="19">
    <name type="scientific">Octopus bimaculoides</name>
    <name type="common">California two-spotted octopus</name>
    <dbReference type="NCBI Taxonomy" id="37653"/>
    <lineage>
        <taxon>Eukaryota</taxon>
        <taxon>Metazoa</taxon>
        <taxon>Spiralia</taxon>
        <taxon>Lophotrochozoa</taxon>
        <taxon>Mollusca</taxon>
        <taxon>Cephalopoda</taxon>
        <taxon>Coleoidea</taxon>
        <taxon>Octopodiformes</taxon>
        <taxon>Octopoda</taxon>
        <taxon>Incirrata</taxon>
        <taxon>Octopodidae</taxon>
        <taxon>Octopus</taxon>
    </lineage>
</organism>
<evidence type="ECO:0000256" key="10">
    <source>
        <dbReference type="ARBA" id="ARBA00023157"/>
    </source>
</evidence>
<feature type="transmembrane region" description="Helical" evidence="17">
    <location>
        <begin position="255"/>
        <end position="282"/>
    </location>
</feature>
<feature type="transmembrane region" description="Helical" evidence="17">
    <location>
        <begin position="384"/>
        <end position="403"/>
    </location>
</feature>
<dbReference type="PROSITE" id="PS00237">
    <property type="entry name" value="G_PROTEIN_RECEP_F1_1"/>
    <property type="match status" value="1"/>
</dbReference>
<evidence type="ECO:0000256" key="5">
    <source>
        <dbReference type="ARBA" id="ARBA00022692"/>
    </source>
</evidence>
<keyword evidence="3" id="KW-0217">Developmental protein</keyword>
<keyword evidence="6 17" id="KW-1133">Transmembrane helix</keyword>
<keyword evidence="14" id="KW-0966">Cell projection</keyword>
<keyword evidence="9 17" id="KW-0472">Membrane</keyword>
<evidence type="ECO:0000256" key="14">
    <source>
        <dbReference type="ARBA" id="ARBA00023273"/>
    </source>
</evidence>
<keyword evidence="10" id="KW-1015">Disulfide bond</keyword>
<evidence type="ECO:0000259" key="18">
    <source>
        <dbReference type="PROSITE" id="PS50262"/>
    </source>
</evidence>